<dbReference type="RefSeq" id="XP_018618987.2">
    <property type="nucleotide sequence ID" value="XM_018763471.2"/>
</dbReference>
<dbReference type="GeneID" id="108941031"/>
<feature type="binding site" evidence="10">
    <location>
        <position position="87"/>
    </location>
    <ligand>
        <name>ATP</name>
        <dbReference type="ChEBI" id="CHEBI:30616"/>
    </ligand>
</feature>
<evidence type="ECO:0000256" key="1">
    <source>
        <dbReference type="ARBA" id="ARBA00006234"/>
    </source>
</evidence>
<dbReference type="GO" id="GO:0004674">
    <property type="term" value="F:protein serine/threonine kinase activity"/>
    <property type="evidence" value="ECO:0007669"/>
    <property type="project" value="UniProtKB-KW"/>
</dbReference>
<dbReference type="InterPro" id="IPR008271">
    <property type="entry name" value="Ser/Thr_kinase_AS"/>
</dbReference>
<keyword evidence="7 10" id="KW-0067">ATP-binding</keyword>
<dbReference type="GO" id="GO:0035556">
    <property type="term" value="P:intracellular signal transduction"/>
    <property type="evidence" value="ECO:0007669"/>
    <property type="project" value="TreeGrafter"/>
</dbReference>
<dbReference type="Proteomes" id="UP000694397">
    <property type="component" value="Chromosome 10"/>
</dbReference>
<dbReference type="Pfam" id="PF00069">
    <property type="entry name" value="Pkinase"/>
    <property type="match status" value="1"/>
</dbReference>
<evidence type="ECO:0000256" key="11">
    <source>
        <dbReference type="SAM" id="MobiDB-lite"/>
    </source>
</evidence>
<feature type="domain" description="Protein kinase" evidence="12">
    <location>
        <begin position="58"/>
        <end position="316"/>
    </location>
</feature>
<sequence length="618" mass="68673">MVIAGRHCGEHMVNNGPRAHGPKGPKSGADSLNNNNPNNNPPPDARRTFSYTKKVGNYLVGRKLGEGSFAKVREGLHTVTGEKVAVKVMDKRKAKKDSYMTKNLRREGHIQQMVRHPNIVQLLDVLETESSYYLVMELCTGGSIMDQLLEKKRMGETEVRKYVRQLVEAVEHLHRAGVVHRDLKAENILLDENDNVKLTDFGLSNCAEMLGYTDPFSTQCGSPAYAAPELLSHKKYGPKVDVWSIGVNMYAMLTGNLPFTVEPFNFRSLLQKMVDKNMNPLPPHLSPAAVSLLKSLLEPDPARRPSIHQVMSDPWFHLGSPQLDSHLNKVHPDEVNHAVVLRMTEQMGYQYGEVMNAVLTNRACHTLTVYFLLDRRGKRLTKVQQEQQIPENQWTKHAYVNAASPTRTPACFHVKKNPPTENNQGAGLQMDASSSLGYFGISSALPYSSQSIRHQDAVTLANGGSEQVESQLPIPSRTLVHSRNSAFKEPHKSQPAPWYKLVNGSLPAPRQPSAFQPYSPYMKKVLASSPSAELEPQGTTGQSNWGCLESSNRSSAQQYSPKRQGKVPSMSQGNILKSRSPPFRLMAAPPAGLQLPMAPPPHHLRKLFCTSRALRIPC</sequence>
<protein>
    <recommendedName>
        <fullName evidence="2">non-specific serine/threonine protein kinase</fullName>
        <ecNumber evidence="2">2.7.11.1</ecNumber>
    </recommendedName>
</protein>
<comment type="catalytic activity">
    <reaction evidence="8">
        <text>L-threonyl-[protein] + ATP = O-phospho-L-threonyl-[protein] + ADP + H(+)</text>
        <dbReference type="Rhea" id="RHEA:46608"/>
        <dbReference type="Rhea" id="RHEA-COMP:11060"/>
        <dbReference type="Rhea" id="RHEA-COMP:11605"/>
        <dbReference type="ChEBI" id="CHEBI:15378"/>
        <dbReference type="ChEBI" id="CHEBI:30013"/>
        <dbReference type="ChEBI" id="CHEBI:30616"/>
        <dbReference type="ChEBI" id="CHEBI:61977"/>
        <dbReference type="ChEBI" id="CHEBI:456216"/>
        <dbReference type="EC" id="2.7.11.1"/>
    </reaction>
</comment>
<feature type="region of interest" description="Disordered" evidence="11">
    <location>
        <begin position="1"/>
        <end position="48"/>
    </location>
</feature>
<reference evidence="13" key="3">
    <citation type="submission" date="2025-09" db="UniProtKB">
        <authorList>
            <consortium name="Ensembl"/>
        </authorList>
    </citation>
    <scope>IDENTIFICATION</scope>
</reference>
<dbReference type="EC" id="2.7.11.1" evidence="2"/>
<evidence type="ECO:0000313" key="13">
    <source>
        <dbReference type="Ensembl" id="ENSSFOP00015000369.2"/>
    </source>
</evidence>
<keyword evidence="14" id="KW-1185">Reference proteome</keyword>
<dbReference type="Ensembl" id="ENSSFOT00015000396.2">
    <property type="protein sequence ID" value="ENSSFOP00015000369.2"/>
    <property type="gene ID" value="ENSSFOG00015000327.2"/>
</dbReference>
<evidence type="ECO:0000313" key="14">
    <source>
        <dbReference type="Proteomes" id="UP000694397"/>
    </source>
</evidence>
<keyword evidence="4" id="KW-0808">Transferase</keyword>
<dbReference type="PANTHER" id="PTHR24346">
    <property type="entry name" value="MAP/MICROTUBULE AFFINITY-REGULATING KINASE"/>
    <property type="match status" value="1"/>
</dbReference>
<keyword evidence="6" id="KW-0418">Kinase</keyword>
<evidence type="ECO:0000259" key="12">
    <source>
        <dbReference type="PROSITE" id="PS50011"/>
    </source>
</evidence>
<accession>A0A8C9UWL7</accession>
<dbReference type="GO" id="GO:0005524">
    <property type="term" value="F:ATP binding"/>
    <property type="evidence" value="ECO:0007669"/>
    <property type="project" value="UniProtKB-UniRule"/>
</dbReference>
<dbReference type="InterPro" id="IPR000719">
    <property type="entry name" value="Prot_kinase_dom"/>
</dbReference>
<evidence type="ECO:0000256" key="4">
    <source>
        <dbReference type="ARBA" id="ARBA00022679"/>
    </source>
</evidence>
<organism evidence="13 14">
    <name type="scientific">Scleropages formosus</name>
    <name type="common">Asian bonytongue</name>
    <name type="synonym">Osteoglossum formosum</name>
    <dbReference type="NCBI Taxonomy" id="113540"/>
    <lineage>
        <taxon>Eukaryota</taxon>
        <taxon>Metazoa</taxon>
        <taxon>Chordata</taxon>
        <taxon>Craniata</taxon>
        <taxon>Vertebrata</taxon>
        <taxon>Euteleostomi</taxon>
        <taxon>Actinopterygii</taxon>
        <taxon>Neopterygii</taxon>
        <taxon>Teleostei</taxon>
        <taxon>Osteoglossocephala</taxon>
        <taxon>Osteoglossomorpha</taxon>
        <taxon>Osteoglossiformes</taxon>
        <taxon>Osteoglossidae</taxon>
        <taxon>Scleropages</taxon>
    </lineage>
</organism>
<dbReference type="PROSITE" id="PS00107">
    <property type="entry name" value="PROTEIN_KINASE_ATP"/>
    <property type="match status" value="1"/>
</dbReference>
<dbReference type="SUPFAM" id="SSF56112">
    <property type="entry name" value="Protein kinase-like (PK-like)"/>
    <property type="match status" value="1"/>
</dbReference>
<keyword evidence="5 10" id="KW-0547">Nucleotide-binding</keyword>
<dbReference type="FunFam" id="1.10.510.10:FF:000391">
    <property type="entry name" value="Hormonally up-regulated neu tumor-associated kinase"/>
    <property type="match status" value="1"/>
</dbReference>
<dbReference type="Gene3D" id="1.10.510.10">
    <property type="entry name" value="Transferase(Phosphotransferase) domain 1"/>
    <property type="match status" value="1"/>
</dbReference>
<feature type="compositionally biased region" description="Polar residues" evidence="11">
    <location>
        <begin position="537"/>
        <end position="561"/>
    </location>
</feature>
<evidence type="ECO:0000256" key="10">
    <source>
        <dbReference type="PROSITE-ProRule" id="PRU10141"/>
    </source>
</evidence>
<evidence type="ECO:0000256" key="9">
    <source>
        <dbReference type="ARBA" id="ARBA00048679"/>
    </source>
</evidence>
<evidence type="ECO:0000256" key="2">
    <source>
        <dbReference type="ARBA" id="ARBA00012513"/>
    </source>
</evidence>
<dbReference type="InterPro" id="IPR011009">
    <property type="entry name" value="Kinase-like_dom_sf"/>
</dbReference>
<gene>
    <name evidence="13" type="primary">LOC108941031</name>
</gene>
<dbReference type="AlphaFoldDB" id="A0A8C9UWL7"/>
<evidence type="ECO:0000256" key="8">
    <source>
        <dbReference type="ARBA" id="ARBA00047899"/>
    </source>
</evidence>
<name>A0A8C9UWL7_SCLFO</name>
<evidence type="ECO:0000256" key="6">
    <source>
        <dbReference type="ARBA" id="ARBA00022777"/>
    </source>
</evidence>
<dbReference type="InterPro" id="IPR017441">
    <property type="entry name" value="Protein_kinase_ATP_BS"/>
</dbReference>
<dbReference type="SMART" id="SM00220">
    <property type="entry name" value="S_TKc"/>
    <property type="match status" value="1"/>
</dbReference>
<dbReference type="GeneTree" id="ENSGT00940000165963"/>
<dbReference type="PROSITE" id="PS50011">
    <property type="entry name" value="PROTEIN_KINASE_DOM"/>
    <property type="match status" value="1"/>
</dbReference>
<feature type="region of interest" description="Disordered" evidence="11">
    <location>
        <begin position="529"/>
        <end position="577"/>
    </location>
</feature>
<proteinExistence type="inferred from homology"/>
<dbReference type="GO" id="GO:0005737">
    <property type="term" value="C:cytoplasm"/>
    <property type="evidence" value="ECO:0007669"/>
    <property type="project" value="TreeGrafter"/>
</dbReference>
<evidence type="ECO:0000256" key="5">
    <source>
        <dbReference type="ARBA" id="ARBA00022741"/>
    </source>
</evidence>
<reference evidence="13" key="2">
    <citation type="submission" date="2025-08" db="UniProtKB">
        <authorList>
            <consortium name="Ensembl"/>
        </authorList>
    </citation>
    <scope>IDENTIFICATION</scope>
</reference>
<evidence type="ECO:0000256" key="3">
    <source>
        <dbReference type="ARBA" id="ARBA00022527"/>
    </source>
</evidence>
<dbReference type="PANTHER" id="PTHR24346:SF80">
    <property type="entry name" value="HORMONALLY UP-REGULATED NEU TUMOR-ASSOCIATED KINASE"/>
    <property type="match status" value="1"/>
</dbReference>
<keyword evidence="3" id="KW-0723">Serine/threonine-protein kinase</keyword>
<reference evidence="13 14" key="1">
    <citation type="submission" date="2019-04" db="EMBL/GenBank/DDBJ databases">
        <authorList>
            <consortium name="Wellcome Sanger Institute Data Sharing"/>
        </authorList>
    </citation>
    <scope>NUCLEOTIDE SEQUENCE [LARGE SCALE GENOMIC DNA]</scope>
</reference>
<dbReference type="PROSITE" id="PS00108">
    <property type="entry name" value="PROTEIN_KINASE_ST"/>
    <property type="match status" value="1"/>
</dbReference>
<comment type="similarity">
    <text evidence="1">Belongs to the protein kinase superfamily. CAMK Ser/Thr protein kinase family. SNF1 subfamily.</text>
</comment>
<dbReference type="FunFam" id="3.30.200.20:FF:000003">
    <property type="entry name" value="Non-specific serine/threonine protein kinase"/>
    <property type="match status" value="1"/>
</dbReference>
<comment type="catalytic activity">
    <reaction evidence="9">
        <text>L-seryl-[protein] + ATP = O-phospho-L-seryl-[protein] + ADP + H(+)</text>
        <dbReference type="Rhea" id="RHEA:17989"/>
        <dbReference type="Rhea" id="RHEA-COMP:9863"/>
        <dbReference type="Rhea" id="RHEA-COMP:11604"/>
        <dbReference type="ChEBI" id="CHEBI:15378"/>
        <dbReference type="ChEBI" id="CHEBI:29999"/>
        <dbReference type="ChEBI" id="CHEBI:30616"/>
        <dbReference type="ChEBI" id="CHEBI:83421"/>
        <dbReference type="ChEBI" id="CHEBI:456216"/>
        <dbReference type="EC" id="2.7.11.1"/>
    </reaction>
</comment>
<dbReference type="OrthoDB" id="193931at2759"/>
<evidence type="ECO:0000256" key="7">
    <source>
        <dbReference type="ARBA" id="ARBA00022840"/>
    </source>
</evidence>
<dbReference type="KEGG" id="sfm:108941031"/>